<dbReference type="NCBIfam" id="NF041644">
    <property type="entry name" value="CBO0543_fam"/>
    <property type="match status" value="1"/>
</dbReference>
<feature type="transmembrane region" description="Helical" evidence="1">
    <location>
        <begin position="126"/>
        <end position="150"/>
    </location>
</feature>
<keyword evidence="1" id="KW-0812">Transmembrane</keyword>
<dbReference type="Proteomes" id="UP001518925">
    <property type="component" value="Unassembled WGS sequence"/>
</dbReference>
<proteinExistence type="predicted"/>
<accession>A0ABS2DJN8</accession>
<feature type="transmembrane region" description="Helical" evidence="1">
    <location>
        <begin position="90"/>
        <end position="114"/>
    </location>
</feature>
<feature type="transmembrane region" description="Helical" evidence="1">
    <location>
        <begin position="61"/>
        <end position="78"/>
    </location>
</feature>
<keyword evidence="3" id="KW-1185">Reference proteome</keyword>
<evidence type="ECO:0008006" key="4">
    <source>
        <dbReference type="Google" id="ProtNLM"/>
    </source>
</evidence>
<feature type="transmembrane region" description="Helical" evidence="1">
    <location>
        <begin position="36"/>
        <end position="54"/>
    </location>
</feature>
<evidence type="ECO:0000313" key="3">
    <source>
        <dbReference type="Proteomes" id="UP001518925"/>
    </source>
</evidence>
<evidence type="ECO:0000256" key="1">
    <source>
        <dbReference type="SAM" id="Phobius"/>
    </source>
</evidence>
<evidence type="ECO:0000313" key="2">
    <source>
        <dbReference type="EMBL" id="MBM6618711.1"/>
    </source>
</evidence>
<keyword evidence="1" id="KW-0472">Membrane</keyword>
<dbReference type="RefSeq" id="WP_204204057.1">
    <property type="nucleotide sequence ID" value="NZ_JAFELM010000034.1"/>
</dbReference>
<keyword evidence="1" id="KW-1133">Transmembrane helix</keyword>
<organism evidence="2 3">
    <name type="scientific">Bacillus suaedaesalsae</name>
    <dbReference type="NCBI Taxonomy" id="2810349"/>
    <lineage>
        <taxon>Bacteria</taxon>
        <taxon>Bacillati</taxon>
        <taxon>Bacillota</taxon>
        <taxon>Bacilli</taxon>
        <taxon>Bacillales</taxon>
        <taxon>Bacillaceae</taxon>
        <taxon>Bacillus</taxon>
    </lineage>
</organism>
<name>A0ABS2DJN8_9BACI</name>
<comment type="caution">
    <text evidence="2">The sequence shown here is derived from an EMBL/GenBank/DDBJ whole genome shotgun (WGS) entry which is preliminary data.</text>
</comment>
<feature type="transmembrane region" description="Helical" evidence="1">
    <location>
        <begin position="156"/>
        <end position="176"/>
    </location>
</feature>
<dbReference type="EMBL" id="JAFELM010000034">
    <property type="protein sequence ID" value="MBM6618711.1"/>
    <property type="molecule type" value="Genomic_DNA"/>
</dbReference>
<dbReference type="InterPro" id="IPR048147">
    <property type="entry name" value="CBO0543-like"/>
</dbReference>
<reference evidence="2 3" key="1">
    <citation type="submission" date="2021-02" db="EMBL/GenBank/DDBJ databases">
        <title>Bacillus sp. RD4P76, an endophyte from a halophyte.</title>
        <authorList>
            <person name="Sun J.-Q."/>
        </authorList>
    </citation>
    <scope>NUCLEOTIDE SEQUENCE [LARGE SCALE GENOMIC DNA]</scope>
    <source>
        <strain evidence="2 3">RD4P76</strain>
    </source>
</reference>
<sequence length="190" mass="22654">MSGPQQEMFREMVDKQENLTNLGIDYWMKYSHFGTWQFWVNLLLLLVPILIVYLKIDRKDIFRIGFFGFTVHVLFAYIDSSGIRLGLWGYPYQVIPFLPSFSLDAAIIPVTIMLIYQWTIRNGKNFYFVSIIAALVFGFGFKPLLVMIGLFEKYKWINYFYIYLIYQLLFLVGYWLTKIFLRLHLKSKES</sequence>
<gene>
    <name evidence="2" type="ORF">JR050_13655</name>
</gene>
<protein>
    <recommendedName>
        <fullName evidence="4">Integral membrane protein</fullName>
    </recommendedName>
</protein>